<dbReference type="GO" id="GO:0006355">
    <property type="term" value="P:regulation of DNA-templated transcription"/>
    <property type="evidence" value="ECO:0007669"/>
    <property type="project" value="InterPro"/>
</dbReference>
<proteinExistence type="predicted"/>
<name>A0AAV5JCA4_9ROSI</name>
<keyword evidence="5" id="KW-0539">Nucleus</keyword>
<dbReference type="Gene3D" id="2.170.150.80">
    <property type="entry name" value="NAC domain"/>
    <property type="match status" value="1"/>
</dbReference>
<keyword evidence="3" id="KW-0238">DNA-binding</keyword>
<dbReference type="Pfam" id="PF02365">
    <property type="entry name" value="NAM"/>
    <property type="match status" value="1"/>
</dbReference>
<evidence type="ECO:0000256" key="3">
    <source>
        <dbReference type="ARBA" id="ARBA00023125"/>
    </source>
</evidence>
<feature type="domain" description="NAC" evidence="6">
    <location>
        <begin position="18"/>
        <end position="172"/>
    </location>
</feature>
<dbReference type="PANTHER" id="PTHR31719">
    <property type="entry name" value="NAC TRANSCRIPTION FACTOR 56"/>
    <property type="match status" value="1"/>
</dbReference>
<comment type="caution">
    <text evidence="7">The sequence shown here is derived from an EMBL/GenBank/DDBJ whole genome shotgun (WGS) entry which is preliminary data.</text>
</comment>
<evidence type="ECO:0000259" key="6">
    <source>
        <dbReference type="PROSITE" id="PS51005"/>
    </source>
</evidence>
<dbReference type="FunFam" id="2.170.150.80:FF:000004">
    <property type="entry name" value="NAC transcription factor"/>
    <property type="match status" value="1"/>
</dbReference>
<protein>
    <recommendedName>
        <fullName evidence="6">NAC domain-containing protein</fullName>
    </recommendedName>
</protein>
<dbReference type="EMBL" id="BPVZ01000036">
    <property type="protein sequence ID" value="GKV12234.1"/>
    <property type="molecule type" value="Genomic_DNA"/>
</dbReference>
<dbReference type="InterPro" id="IPR003441">
    <property type="entry name" value="NAC-dom"/>
</dbReference>
<organism evidence="7 8">
    <name type="scientific">Rubroshorea leprosula</name>
    <dbReference type="NCBI Taxonomy" id="152421"/>
    <lineage>
        <taxon>Eukaryota</taxon>
        <taxon>Viridiplantae</taxon>
        <taxon>Streptophyta</taxon>
        <taxon>Embryophyta</taxon>
        <taxon>Tracheophyta</taxon>
        <taxon>Spermatophyta</taxon>
        <taxon>Magnoliopsida</taxon>
        <taxon>eudicotyledons</taxon>
        <taxon>Gunneridae</taxon>
        <taxon>Pentapetalae</taxon>
        <taxon>rosids</taxon>
        <taxon>malvids</taxon>
        <taxon>Malvales</taxon>
        <taxon>Dipterocarpaceae</taxon>
        <taxon>Rubroshorea</taxon>
    </lineage>
</organism>
<evidence type="ECO:0000256" key="1">
    <source>
        <dbReference type="ARBA" id="ARBA00004123"/>
    </source>
</evidence>
<dbReference type="Proteomes" id="UP001054252">
    <property type="component" value="Unassembled WGS sequence"/>
</dbReference>
<dbReference type="AlphaFoldDB" id="A0AAV5JCA4"/>
<keyword evidence="4" id="KW-0804">Transcription</keyword>
<evidence type="ECO:0000313" key="7">
    <source>
        <dbReference type="EMBL" id="GKV12234.1"/>
    </source>
</evidence>
<evidence type="ECO:0000256" key="4">
    <source>
        <dbReference type="ARBA" id="ARBA00023163"/>
    </source>
</evidence>
<dbReference type="SUPFAM" id="SSF101941">
    <property type="entry name" value="NAC domain"/>
    <property type="match status" value="1"/>
</dbReference>
<evidence type="ECO:0000256" key="2">
    <source>
        <dbReference type="ARBA" id="ARBA00023015"/>
    </source>
</evidence>
<reference evidence="7 8" key="1">
    <citation type="journal article" date="2021" name="Commun. Biol.">
        <title>The genome of Shorea leprosula (Dipterocarpaceae) highlights the ecological relevance of drought in aseasonal tropical rainforests.</title>
        <authorList>
            <person name="Ng K.K.S."/>
            <person name="Kobayashi M.J."/>
            <person name="Fawcett J.A."/>
            <person name="Hatakeyama M."/>
            <person name="Paape T."/>
            <person name="Ng C.H."/>
            <person name="Ang C.C."/>
            <person name="Tnah L.H."/>
            <person name="Lee C.T."/>
            <person name="Nishiyama T."/>
            <person name="Sese J."/>
            <person name="O'Brien M.J."/>
            <person name="Copetti D."/>
            <person name="Mohd Noor M.I."/>
            <person name="Ong R.C."/>
            <person name="Putra M."/>
            <person name="Sireger I.Z."/>
            <person name="Indrioko S."/>
            <person name="Kosugi Y."/>
            <person name="Izuno A."/>
            <person name="Isagi Y."/>
            <person name="Lee S.L."/>
            <person name="Shimizu K.K."/>
        </authorList>
    </citation>
    <scope>NUCLEOTIDE SEQUENCE [LARGE SCALE GENOMIC DNA]</scope>
    <source>
        <strain evidence="7">214</strain>
    </source>
</reference>
<accession>A0AAV5JCA4</accession>
<evidence type="ECO:0000256" key="5">
    <source>
        <dbReference type="ARBA" id="ARBA00023242"/>
    </source>
</evidence>
<comment type="subcellular location">
    <subcellularLocation>
        <location evidence="1">Nucleus</location>
    </subcellularLocation>
</comment>
<dbReference type="GO" id="GO:0005634">
    <property type="term" value="C:nucleus"/>
    <property type="evidence" value="ECO:0007669"/>
    <property type="project" value="UniProtKB-SubCell"/>
</dbReference>
<gene>
    <name evidence="7" type="ORF">SLEP1_g23407</name>
</gene>
<keyword evidence="8" id="KW-1185">Reference proteome</keyword>
<evidence type="ECO:0000313" key="8">
    <source>
        <dbReference type="Proteomes" id="UP001054252"/>
    </source>
</evidence>
<dbReference type="PANTHER" id="PTHR31719:SF121">
    <property type="entry name" value="NAC TRANSCRIPTION FACTOR-LIKE PROTEIN"/>
    <property type="match status" value="1"/>
</dbReference>
<dbReference type="GO" id="GO:0043565">
    <property type="term" value="F:sequence-specific DNA binding"/>
    <property type="evidence" value="ECO:0007669"/>
    <property type="project" value="UniProtKB-ARBA"/>
</dbReference>
<dbReference type="InterPro" id="IPR036093">
    <property type="entry name" value="NAC_dom_sf"/>
</dbReference>
<dbReference type="PROSITE" id="PS51005">
    <property type="entry name" value="NAC"/>
    <property type="match status" value="1"/>
</dbReference>
<sequence>MLSSMEINPSSSLDHTHLPPGFRFHPSDEELIVHYLKKKVTSSPLPAPVIAEIDLYKYNPWELPMKAVFGEDEWYFFSPRDRKYPNGARPNRAAASGYWKATGTDKPILASCGMSIGVKKALVFYKGRPPKGTKTDWIMHEYRLLDAMILSTPKIKGSMRLDDWVLCRVRQKINFPRNGFNDLKVPSNELDGFLPGLNELWPSNPNPDVEMIKSCLYNDCPMLPYIVSSHDLICTETNSSVGLPSSMKSCTSVLQDNSDKNLQLPISFENFFNPLKRKLMERNQGKSSIVLPSKKLVNGDTVMYCNDINIGGIDHPEGKDSIPEQWNSIYQHQELNHLDFTGAYQ</sequence>
<keyword evidence="2" id="KW-0805">Transcription regulation</keyword>